<reference evidence="3 4" key="1">
    <citation type="submission" date="2020-02" db="EMBL/GenBank/DDBJ databases">
        <title>Bacillus aquiflavi sp. nov., isolated from yellow water of strong flavor Chinese baijiu in Yibin region of China.</title>
        <authorList>
            <person name="Xie J."/>
        </authorList>
    </citation>
    <scope>NUCLEOTIDE SEQUENCE [LARGE SCALE GENOMIC DNA]</scope>
    <source>
        <strain evidence="3 4">3H-10</strain>
    </source>
</reference>
<gene>
    <name evidence="3" type="ORF">G4D64_01570</name>
</gene>
<dbReference type="Pfam" id="PF02639">
    <property type="entry name" value="DUF188"/>
    <property type="match status" value="1"/>
</dbReference>
<dbReference type="EMBL" id="JAAIWN010000002">
    <property type="protein sequence ID" value="NEY80234.1"/>
    <property type="molecule type" value="Genomic_DNA"/>
</dbReference>
<comment type="caution">
    <text evidence="3">The sequence shown here is derived from an EMBL/GenBank/DDBJ whole genome shotgun (WGS) entry which is preliminary data.</text>
</comment>
<dbReference type="Proteomes" id="UP000472971">
    <property type="component" value="Unassembled WGS sequence"/>
</dbReference>
<dbReference type="PANTHER" id="PTHR35146">
    <property type="entry name" value="UPF0178 PROTEIN YAII"/>
    <property type="match status" value="1"/>
</dbReference>
<sequence length="155" mass="17803">MINEHDIPTLFVDADACPVKAEIVEIGKLFTVEIIFVASYAHMINDTFTQNWVYVDNRKEEVDLYILNHVSHGDIVVTHDIGLASSLLVKEVHVLSPRGMLFEEKFISTALHMRYLAAKARRNGIYGKGPKRFNLQDRKRFKEQLIKILSENEGF</sequence>
<keyword evidence="4" id="KW-1185">Reference proteome</keyword>
<dbReference type="HAMAP" id="MF_00489">
    <property type="entry name" value="UPF0178"/>
    <property type="match status" value="1"/>
</dbReference>
<dbReference type="AlphaFoldDB" id="A0A6B3VY00"/>
<dbReference type="PANTHER" id="PTHR35146:SF1">
    <property type="entry name" value="UPF0178 PROTEIN YAII"/>
    <property type="match status" value="1"/>
</dbReference>
<evidence type="ECO:0000256" key="1">
    <source>
        <dbReference type="ARBA" id="ARBA00008522"/>
    </source>
</evidence>
<protein>
    <recommendedName>
        <fullName evidence="2">UPF0178 protein G4D64_01570</fullName>
    </recommendedName>
</protein>
<dbReference type="InterPro" id="IPR003791">
    <property type="entry name" value="UPF0178"/>
</dbReference>
<name>A0A6B3VY00_9BACI</name>
<evidence type="ECO:0000313" key="4">
    <source>
        <dbReference type="Proteomes" id="UP000472971"/>
    </source>
</evidence>
<comment type="similarity">
    <text evidence="1 2">Belongs to the UPF0178 family.</text>
</comment>
<proteinExistence type="inferred from homology"/>
<evidence type="ECO:0000256" key="2">
    <source>
        <dbReference type="HAMAP-Rule" id="MF_00489"/>
    </source>
</evidence>
<evidence type="ECO:0000313" key="3">
    <source>
        <dbReference type="EMBL" id="NEY80234.1"/>
    </source>
</evidence>
<accession>A0A6B3VY00</accession>
<organism evidence="3 4">
    <name type="scientific">Bacillus aquiflavi</name>
    <dbReference type="NCBI Taxonomy" id="2672567"/>
    <lineage>
        <taxon>Bacteria</taxon>
        <taxon>Bacillati</taxon>
        <taxon>Bacillota</taxon>
        <taxon>Bacilli</taxon>
        <taxon>Bacillales</taxon>
        <taxon>Bacillaceae</taxon>
        <taxon>Bacillus</taxon>
    </lineage>
</organism>